<feature type="transmembrane region" description="Helical" evidence="1">
    <location>
        <begin position="359"/>
        <end position="380"/>
    </location>
</feature>
<feature type="chain" id="PRO_5020739964" evidence="2">
    <location>
        <begin position="18"/>
        <end position="866"/>
    </location>
</feature>
<keyword evidence="4" id="KW-1185">Reference proteome</keyword>
<feature type="transmembrane region" description="Helical" evidence="1">
    <location>
        <begin position="527"/>
        <end position="550"/>
    </location>
</feature>
<dbReference type="PANTHER" id="PTHR34315:SF1">
    <property type="entry name" value="INTRADIOL RING-CLEAVAGE DIOXYGENASES DOMAIN-CONTAINING PROTEIN-RELATED"/>
    <property type="match status" value="1"/>
</dbReference>
<feature type="transmembrane region" description="Helical" evidence="1">
    <location>
        <begin position="327"/>
        <end position="347"/>
    </location>
</feature>
<dbReference type="SUPFAM" id="SSF49482">
    <property type="entry name" value="Aromatic compound dioxygenase"/>
    <property type="match status" value="1"/>
</dbReference>
<feature type="transmembrane region" description="Helical" evidence="1">
    <location>
        <begin position="562"/>
        <end position="584"/>
    </location>
</feature>
<reference evidence="3 4" key="1">
    <citation type="submission" date="2019-03" db="EMBL/GenBank/DDBJ databases">
        <title>Sequencing 23 genomes of Wallemia ichthyophaga.</title>
        <authorList>
            <person name="Gostincar C."/>
        </authorList>
    </citation>
    <scope>NUCLEOTIDE SEQUENCE [LARGE SCALE GENOMIC DNA]</scope>
    <source>
        <strain evidence="3 4">EXF-5753</strain>
    </source>
</reference>
<keyword evidence="1" id="KW-0812">Transmembrane</keyword>
<organism evidence="3 4">
    <name type="scientific">Wallemia hederae</name>
    <dbReference type="NCBI Taxonomy" id="1540922"/>
    <lineage>
        <taxon>Eukaryota</taxon>
        <taxon>Fungi</taxon>
        <taxon>Dikarya</taxon>
        <taxon>Basidiomycota</taxon>
        <taxon>Wallemiomycotina</taxon>
        <taxon>Wallemiomycetes</taxon>
        <taxon>Wallemiales</taxon>
        <taxon>Wallemiaceae</taxon>
        <taxon>Wallemia</taxon>
    </lineage>
</organism>
<dbReference type="AlphaFoldDB" id="A0A4T0FHG2"/>
<keyword evidence="2" id="KW-0732">Signal</keyword>
<keyword evidence="1" id="KW-1133">Transmembrane helix</keyword>
<dbReference type="Proteomes" id="UP000310189">
    <property type="component" value="Unassembled WGS sequence"/>
</dbReference>
<dbReference type="Gene3D" id="2.60.130.10">
    <property type="entry name" value="Aromatic compound dioxygenase"/>
    <property type="match status" value="1"/>
</dbReference>
<evidence type="ECO:0000256" key="1">
    <source>
        <dbReference type="SAM" id="Phobius"/>
    </source>
</evidence>
<dbReference type="OrthoDB" id="121380at2759"/>
<evidence type="ECO:0000313" key="3">
    <source>
        <dbReference type="EMBL" id="TIA87641.1"/>
    </source>
</evidence>
<evidence type="ECO:0000313" key="4">
    <source>
        <dbReference type="Proteomes" id="UP000310189"/>
    </source>
</evidence>
<feature type="transmembrane region" description="Helical" evidence="1">
    <location>
        <begin position="480"/>
        <end position="507"/>
    </location>
</feature>
<proteinExistence type="predicted"/>
<accession>A0A4T0FHG2</accession>
<dbReference type="PANTHER" id="PTHR34315">
    <property type="match status" value="1"/>
</dbReference>
<comment type="caution">
    <text evidence="3">The sequence shown here is derived from an EMBL/GenBank/DDBJ whole genome shotgun (WGS) entry which is preliminary data.</text>
</comment>
<dbReference type="CDD" id="cd03457">
    <property type="entry name" value="intradiol_dioxygenase_like"/>
    <property type="match status" value="1"/>
</dbReference>
<dbReference type="GO" id="GO:0008199">
    <property type="term" value="F:ferric iron binding"/>
    <property type="evidence" value="ECO:0007669"/>
    <property type="project" value="InterPro"/>
</dbReference>
<dbReference type="GO" id="GO:0016702">
    <property type="term" value="F:oxidoreductase activity, acting on single donors with incorporation of molecular oxygen, incorporation of two atoms of oxygen"/>
    <property type="evidence" value="ECO:0007669"/>
    <property type="project" value="InterPro"/>
</dbReference>
<dbReference type="EMBL" id="SPNW01000051">
    <property type="protein sequence ID" value="TIA87641.1"/>
    <property type="molecule type" value="Genomic_DNA"/>
</dbReference>
<name>A0A4T0FHG2_9BASI</name>
<feature type="transmembrane region" description="Helical" evidence="1">
    <location>
        <begin position="438"/>
        <end position="460"/>
    </location>
</feature>
<keyword evidence="1" id="KW-0472">Membrane</keyword>
<sequence length="866" mass="95822">MKFFSIALASTAALVAGHHDPVPPAHEVQARAASGARCANHVSKRYESMHKRGAGIFSELLGKSDTDTFFHTIQNTTCVLAPTVTEGPYWISGEQVRNNITEDQQGKPLVLDIGIMDVNTCEPLPNAYIDVWHANATGYYSGFEDFTLDMPSKRQMNDPTSNNTYLRGIAKTNEEGIVEFQTIFGGYYTGRTPHFHLKAFIDAEESEDGSITGGEQAFTGQIFFSDEIANQTFAEYPYTENENSRSYNADDTILTSEQENGNNPIVDLQDIDGTLYGIITVGINATATGQTGENSVSIQQIKSSTNEIKIPMDKEQEPVATTPHLNAYYSLLIIAAVGHLGLLLFTLASQRLHKHGVLINFYLIFAVTLWFDSILCWTHHMHDPDPPTAIQIVNATFRLSGMVMNSATTLMCVVKFWVSTNIAASTKISKHLHFLDNVTLVIFPYAVGMPFFFAYLGVFLKDRNMVHRTPYYADCRHQPLNIAATIVALIIMIGVVTLAIWLAIILIRLRASQRGLVQIHWTVNLQLTARILLFLFYSLTSITLHVWGLYGTDGVNTSSTLVFASTGLVAFTLFLIQADILAALSHYFGFTRRDKLGETTNVEFSSTNNSRRASLNTLNTFFPQSPPPVHKHDKKYSLLDSESVAGAHALAHTAHTPSHTPTDSLKQIKAPVRGIFALNNTSFVNVINPNLWVLFATSNTKMGVYPIVSKLDLEHMVGVYAFTRPFLPVTPQLINEKPVVVEVTESDKPTATFESISNENEENSIFNKYSELSEMLGASTSTPAYFSFQKGEKKDSIHTPSDAQLKDFISKAIAEIVIEEMVIEVILRVEAMLAARAAIPFLHSVVAYQLIVREVHAAGVAEVRCV</sequence>
<protein>
    <submittedName>
        <fullName evidence="3">Uncharacterized protein</fullName>
    </submittedName>
</protein>
<dbReference type="InterPro" id="IPR015889">
    <property type="entry name" value="Intradiol_dOase_core"/>
</dbReference>
<gene>
    <name evidence="3" type="ORF">E3P99_03043</name>
</gene>
<evidence type="ECO:0000256" key="2">
    <source>
        <dbReference type="SAM" id="SignalP"/>
    </source>
</evidence>
<feature type="signal peptide" evidence="2">
    <location>
        <begin position="1"/>
        <end position="17"/>
    </location>
</feature>